<comment type="caution">
    <text evidence="1">The sequence shown here is derived from an EMBL/GenBank/DDBJ whole genome shotgun (WGS) entry which is preliminary data.</text>
</comment>
<organism evidence="1 2">
    <name type="scientific">Allobacillus salarius</name>
    <dbReference type="NCBI Taxonomy" id="1955272"/>
    <lineage>
        <taxon>Bacteria</taxon>
        <taxon>Bacillati</taxon>
        <taxon>Bacillota</taxon>
        <taxon>Bacilli</taxon>
        <taxon>Bacillales</taxon>
        <taxon>Bacillaceae</taxon>
        <taxon>Allobacillus</taxon>
    </lineage>
</organism>
<evidence type="ECO:0000313" key="2">
    <source>
        <dbReference type="Proteomes" id="UP000316425"/>
    </source>
</evidence>
<keyword evidence="2" id="KW-1185">Reference proteome</keyword>
<dbReference type="AlphaFoldDB" id="A0A556PQV3"/>
<dbReference type="RefSeq" id="WP_144087908.1">
    <property type="nucleotide sequence ID" value="NZ_VMHE01000003.1"/>
</dbReference>
<gene>
    <name evidence="1" type="ORF">FPQ13_03360</name>
</gene>
<dbReference type="EMBL" id="VMHE01000003">
    <property type="protein sequence ID" value="TSJ66744.1"/>
    <property type="molecule type" value="Genomic_DNA"/>
</dbReference>
<proteinExistence type="predicted"/>
<protein>
    <submittedName>
        <fullName evidence="1">Glutaredoxin family protein</fullName>
    </submittedName>
</protein>
<dbReference type="Gene3D" id="3.40.30.10">
    <property type="entry name" value="Glutaredoxin"/>
    <property type="match status" value="1"/>
</dbReference>
<reference evidence="1 2" key="1">
    <citation type="submission" date="2019-07" db="EMBL/GenBank/DDBJ databases">
        <title>Allobacillus sp. nov. SKP isolated from shrimp paste of Euphausiacea.</title>
        <authorList>
            <person name="Kanchanasin P."/>
            <person name="Tanasupawat S."/>
            <person name="Shi W."/>
            <person name="Wu L."/>
            <person name="Ma J."/>
        </authorList>
    </citation>
    <scope>NUCLEOTIDE SEQUENCE [LARGE SCALE GENOMIC DNA]</scope>
    <source>
        <strain evidence="1 2">SKP4-8</strain>
    </source>
</reference>
<evidence type="ECO:0000313" key="1">
    <source>
        <dbReference type="EMBL" id="TSJ66744.1"/>
    </source>
</evidence>
<sequence>MRKTKMVYFYTKHNCKLCEEAKQMLQIFQSEYNFTIVEQNIYQDERLLESYFLTIPVIRVDDDELTAEDLSFVTVENFLAKNLKG</sequence>
<dbReference type="InterPro" id="IPR008554">
    <property type="entry name" value="Glutaredoxin-like"/>
</dbReference>
<dbReference type="Pfam" id="PF05768">
    <property type="entry name" value="Glrx-like"/>
    <property type="match status" value="1"/>
</dbReference>
<dbReference type="InterPro" id="IPR036249">
    <property type="entry name" value="Thioredoxin-like_sf"/>
</dbReference>
<dbReference type="Proteomes" id="UP000316425">
    <property type="component" value="Unassembled WGS sequence"/>
</dbReference>
<dbReference type="SUPFAM" id="SSF52833">
    <property type="entry name" value="Thioredoxin-like"/>
    <property type="match status" value="1"/>
</dbReference>
<dbReference type="OrthoDB" id="32865at2"/>
<accession>A0A556PQV3</accession>
<name>A0A556PQV3_9BACI</name>